<dbReference type="EMBL" id="AP015040">
    <property type="protein sequence ID" value="BAT92937.1"/>
    <property type="molecule type" value="Genomic_DNA"/>
</dbReference>
<keyword evidence="1" id="KW-0472">Membrane</keyword>
<evidence type="ECO:0000313" key="2">
    <source>
        <dbReference type="EMBL" id="BAT92937.1"/>
    </source>
</evidence>
<dbReference type="AlphaFoldDB" id="A0A0S3SJG2"/>
<organism evidence="2 3">
    <name type="scientific">Vigna angularis var. angularis</name>
    <dbReference type="NCBI Taxonomy" id="157739"/>
    <lineage>
        <taxon>Eukaryota</taxon>
        <taxon>Viridiplantae</taxon>
        <taxon>Streptophyta</taxon>
        <taxon>Embryophyta</taxon>
        <taxon>Tracheophyta</taxon>
        <taxon>Spermatophyta</taxon>
        <taxon>Magnoliopsida</taxon>
        <taxon>eudicotyledons</taxon>
        <taxon>Gunneridae</taxon>
        <taxon>Pentapetalae</taxon>
        <taxon>rosids</taxon>
        <taxon>fabids</taxon>
        <taxon>Fabales</taxon>
        <taxon>Fabaceae</taxon>
        <taxon>Papilionoideae</taxon>
        <taxon>50 kb inversion clade</taxon>
        <taxon>NPAAA clade</taxon>
        <taxon>indigoferoid/millettioid clade</taxon>
        <taxon>Phaseoleae</taxon>
        <taxon>Vigna</taxon>
    </lineage>
</organism>
<feature type="transmembrane region" description="Helical" evidence="1">
    <location>
        <begin position="6"/>
        <end position="27"/>
    </location>
</feature>
<reference evidence="2 3" key="1">
    <citation type="journal article" date="2015" name="Sci. Rep.">
        <title>The power of single molecule real-time sequencing technology in the de novo assembly of a eukaryotic genome.</title>
        <authorList>
            <person name="Sakai H."/>
            <person name="Naito K."/>
            <person name="Ogiso-Tanaka E."/>
            <person name="Takahashi Y."/>
            <person name="Iseki K."/>
            <person name="Muto C."/>
            <person name="Satou K."/>
            <person name="Teruya K."/>
            <person name="Shiroma A."/>
            <person name="Shimoji M."/>
            <person name="Hirano T."/>
            <person name="Itoh T."/>
            <person name="Kaga A."/>
            <person name="Tomooka N."/>
        </authorList>
    </citation>
    <scope>NUCLEOTIDE SEQUENCE [LARGE SCALE GENOMIC DNA]</scope>
    <source>
        <strain evidence="3">cv. Shumari</strain>
    </source>
</reference>
<keyword evidence="3" id="KW-1185">Reference proteome</keyword>
<gene>
    <name evidence="2" type="primary">Vigan.07G180900</name>
    <name evidence="2" type="ORF">VIGAN_07180900</name>
</gene>
<sequence>MVRFCFSVGVLFPKVQTFAVVLFPCYIVQFSYILCCQRAWWCCLGVLCCGLGPIFFVSATWMLTSHFLLEV</sequence>
<name>A0A0S3SJG2_PHAAN</name>
<protein>
    <submittedName>
        <fullName evidence="2">Uncharacterized protein</fullName>
    </submittedName>
</protein>
<keyword evidence="1" id="KW-0812">Transmembrane</keyword>
<evidence type="ECO:0000313" key="3">
    <source>
        <dbReference type="Proteomes" id="UP000291084"/>
    </source>
</evidence>
<keyword evidence="1" id="KW-1133">Transmembrane helix</keyword>
<accession>A0A0S3SJG2</accession>
<evidence type="ECO:0000256" key="1">
    <source>
        <dbReference type="SAM" id="Phobius"/>
    </source>
</evidence>
<dbReference type="Proteomes" id="UP000291084">
    <property type="component" value="Chromosome 7"/>
</dbReference>
<proteinExistence type="predicted"/>
<feature type="transmembrane region" description="Helical" evidence="1">
    <location>
        <begin position="39"/>
        <end position="63"/>
    </location>
</feature>